<comment type="caution">
    <text evidence="2">The sequence shown here is derived from an EMBL/GenBank/DDBJ whole genome shotgun (WGS) entry which is preliminary data.</text>
</comment>
<keyword evidence="3" id="KW-1185">Reference proteome</keyword>
<dbReference type="AlphaFoldDB" id="A0AAV2B5I9"/>
<dbReference type="Gene3D" id="4.10.280.10">
    <property type="entry name" value="Helix-loop-helix DNA-binding domain"/>
    <property type="match status" value="1"/>
</dbReference>
<name>A0AAV2B5I9_9ARAC</name>
<dbReference type="InterPro" id="IPR011598">
    <property type="entry name" value="bHLH_dom"/>
</dbReference>
<evidence type="ECO:0000313" key="3">
    <source>
        <dbReference type="Proteomes" id="UP001497382"/>
    </source>
</evidence>
<dbReference type="SUPFAM" id="SSF47459">
    <property type="entry name" value="HLH, helix-loop-helix DNA-binding domain"/>
    <property type="match status" value="1"/>
</dbReference>
<dbReference type="Pfam" id="PF00010">
    <property type="entry name" value="HLH"/>
    <property type="match status" value="1"/>
</dbReference>
<proteinExistence type="predicted"/>
<dbReference type="EMBL" id="CAXIEN010000265">
    <property type="protein sequence ID" value="CAL1290478.1"/>
    <property type="molecule type" value="Genomic_DNA"/>
</dbReference>
<organism evidence="2 3">
    <name type="scientific">Larinioides sclopetarius</name>
    <dbReference type="NCBI Taxonomy" id="280406"/>
    <lineage>
        <taxon>Eukaryota</taxon>
        <taxon>Metazoa</taxon>
        <taxon>Ecdysozoa</taxon>
        <taxon>Arthropoda</taxon>
        <taxon>Chelicerata</taxon>
        <taxon>Arachnida</taxon>
        <taxon>Araneae</taxon>
        <taxon>Araneomorphae</taxon>
        <taxon>Entelegynae</taxon>
        <taxon>Araneoidea</taxon>
        <taxon>Araneidae</taxon>
        <taxon>Larinioides</taxon>
    </lineage>
</organism>
<gene>
    <name evidence="2" type="ORF">LARSCL_LOCUS16512</name>
</gene>
<dbReference type="GO" id="GO:0046983">
    <property type="term" value="F:protein dimerization activity"/>
    <property type="evidence" value="ECO:0007669"/>
    <property type="project" value="InterPro"/>
</dbReference>
<dbReference type="InterPro" id="IPR036638">
    <property type="entry name" value="HLH_DNA-bd_sf"/>
</dbReference>
<feature type="domain" description="BHLH" evidence="1">
    <location>
        <begin position="223"/>
        <end position="264"/>
    </location>
</feature>
<evidence type="ECO:0000259" key="1">
    <source>
        <dbReference type="PROSITE" id="PS50888"/>
    </source>
</evidence>
<evidence type="ECO:0000313" key="2">
    <source>
        <dbReference type="EMBL" id="CAL1290478.1"/>
    </source>
</evidence>
<dbReference type="Proteomes" id="UP001497382">
    <property type="component" value="Unassembled WGS sequence"/>
</dbReference>
<accession>A0AAV2B5I9</accession>
<reference evidence="2 3" key="1">
    <citation type="submission" date="2024-04" db="EMBL/GenBank/DDBJ databases">
        <authorList>
            <person name="Rising A."/>
            <person name="Reimegard J."/>
            <person name="Sonavane S."/>
            <person name="Akerstrom W."/>
            <person name="Nylinder S."/>
            <person name="Hedman E."/>
            <person name="Kallberg Y."/>
        </authorList>
    </citation>
    <scope>NUCLEOTIDE SEQUENCE [LARGE SCALE GENOMIC DNA]</scope>
</reference>
<dbReference type="PROSITE" id="PS50888">
    <property type="entry name" value="BHLH"/>
    <property type="match status" value="1"/>
</dbReference>
<sequence>MDGLPEGNCVIRADDQPGVEGRREWQSVPKRGAGSTAHLLKGSGLLSHAPGLIKGNAGYNFQRPFLITSHSCPCLHLFPRYVRVHEAPSARLTLCQHLSPMSLTLSFVISKLGAPPSLNWQAKLEGLFGKIRHRLSLSSPVDTPLIPTNSISAQFRSLSNLSSAGEELPSNLFDKDRSGCPTLATDNQSGQRWVRFGFVFICISGMTMPSPNIIGLNGGCVDNRKASKPLIEKRRRARINRSLGELRSIVVPTPDKNLQMPVSL</sequence>
<protein>
    <recommendedName>
        <fullName evidence="1">BHLH domain-containing protein</fullName>
    </recommendedName>
</protein>